<protein>
    <recommendedName>
        <fullName evidence="1">PilZ domain-containing protein</fullName>
    </recommendedName>
</protein>
<proteinExistence type="predicted"/>
<name>A0A806KF53_9BACT</name>
<dbReference type="GO" id="GO:0035438">
    <property type="term" value="F:cyclic-di-GMP binding"/>
    <property type="evidence" value="ECO:0007669"/>
    <property type="project" value="InterPro"/>
</dbReference>
<accession>A0A806KF53</accession>
<evidence type="ECO:0000259" key="1">
    <source>
        <dbReference type="Pfam" id="PF07238"/>
    </source>
</evidence>
<sequence length="122" mass="13339">MPLEAEVNFSEIAFDKEASVIKTKYKDVSGGGLLLTSSQELPLGTLIKLEIRVPGLAKHMTHSFESIQNLMQKPLVAVGQIVRIEALDDGQYDLGIKFLNVYPDDLNALLTLINSSDQAAQP</sequence>
<feature type="domain" description="PilZ" evidence="1">
    <location>
        <begin position="17"/>
        <end position="113"/>
    </location>
</feature>
<dbReference type="Pfam" id="PF07238">
    <property type="entry name" value="PilZ"/>
    <property type="match status" value="1"/>
</dbReference>
<evidence type="ECO:0000313" key="2">
    <source>
        <dbReference type="EMBL" id="AGS53267.1"/>
    </source>
</evidence>
<dbReference type="EMBL" id="JQ844228">
    <property type="protein sequence ID" value="AGS53267.1"/>
    <property type="molecule type" value="Genomic_DNA"/>
</dbReference>
<dbReference type="Gene3D" id="2.40.10.220">
    <property type="entry name" value="predicted glycosyltransferase like domains"/>
    <property type="match status" value="1"/>
</dbReference>
<organism evidence="2">
    <name type="scientific">uncultured bacterium contig00001</name>
    <dbReference type="NCBI Taxonomy" id="1181493"/>
    <lineage>
        <taxon>Bacteria</taxon>
        <taxon>environmental samples</taxon>
    </lineage>
</organism>
<dbReference type="InterPro" id="IPR009875">
    <property type="entry name" value="PilZ_domain"/>
</dbReference>
<reference evidence="2" key="1">
    <citation type="submission" date="2012-03" db="EMBL/GenBank/DDBJ databases">
        <title>Functional metagenomics reveals considerable lignocellulase gene clusters in the gut microbiome of a wood-feeding higher termite.</title>
        <authorList>
            <person name="Liu N."/>
        </authorList>
    </citation>
    <scope>NUCLEOTIDE SEQUENCE</scope>
</reference>
<dbReference type="AlphaFoldDB" id="A0A806KF53"/>